<dbReference type="AlphaFoldDB" id="A0A1B7M019"/>
<dbReference type="InterPro" id="IPR012912">
    <property type="entry name" value="Plasmid_pRiA4b_Orf3-like"/>
</dbReference>
<reference evidence="2 3" key="1">
    <citation type="submission" date="2016-04" db="EMBL/GenBank/DDBJ databases">
        <title>First whole genome shotgun sequence of the bacterium Enteractinococcus sp. strain UASWS1574.</title>
        <authorList>
            <person name="Crovadore J."/>
            <person name="Chablais R."/>
            <person name="Lefort F."/>
        </authorList>
    </citation>
    <scope>NUCLEOTIDE SEQUENCE [LARGE SCALE GENOMIC DNA]</scope>
    <source>
        <strain evidence="2 3">UASWS1574</strain>
    </source>
</reference>
<dbReference type="PANTHER" id="PTHR41878">
    <property type="entry name" value="LEXA REPRESSOR-RELATED"/>
    <property type="match status" value="1"/>
</dbReference>
<keyword evidence="3" id="KW-1185">Reference proteome</keyword>
<evidence type="ECO:0000313" key="2">
    <source>
        <dbReference type="EMBL" id="OAV61226.1"/>
    </source>
</evidence>
<dbReference type="Pfam" id="PF07929">
    <property type="entry name" value="PRiA4_ORF3"/>
    <property type="match status" value="1"/>
</dbReference>
<protein>
    <recommendedName>
        <fullName evidence="1">Plasmid pRiA4b Orf3-like domain-containing protein</fullName>
    </recommendedName>
</protein>
<sequence>MPADQVMHVLWAATGLTSSSSGLLTRQGQDAPQEHFGLTTSWENSANRENVHGMESVQFGQLFVPETELYAELDPGRGYRARVKLESAEALGDAAAGMPGSAIRVEHDPFAIPVTLTAEQTDVILQASDGEQLTPVQQQILVELTEPIDLTPSEICQVMALTMHHGVRLGMAASDVHYLPWFVVEEPYVLAARELFRFIAASADGVQLTKAGNMPVSELRRLLVDPSTLHSIFQTSESLDVHRAQHSDVPLVHTAWQVLRDSGLISIAHPRAKLAANLDWVANATIEDVECFVEVALLRHVLDHGEINVADRMTAEMHPTMQYETAQVYADSLISSALALPEEGLMQLLDDQLEQLFELDEPREHLEFSIELLGMSPPVIRRMSVPCDANLHASIETILIMFGWELTHLWQLDLLKDNGMHETLAASFSDMDQDAPLAADLKVSNVLTPEGPQVVLIYDYGDGWQMLITPIGTRIAEPHGELLAVEGACPPEDSGGPGGYEQKLLAMRDPLEFQRQHPDFETTEVQEIAAWARANGVGQRVPEPGMYAIDEHAVPYEF</sequence>
<dbReference type="Proteomes" id="UP000078292">
    <property type="component" value="Unassembled WGS sequence"/>
</dbReference>
<organism evidence="2 3">
    <name type="scientific">Enteractinococcus helveticum</name>
    <dbReference type="NCBI Taxonomy" id="1837282"/>
    <lineage>
        <taxon>Bacteria</taxon>
        <taxon>Bacillati</taxon>
        <taxon>Actinomycetota</taxon>
        <taxon>Actinomycetes</taxon>
        <taxon>Micrococcales</taxon>
        <taxon>Micrococcaceae</taxon>
    </lineage>
</organism>
<dbReference type="InterPro" id="IPR024047">
    <property type="entry name" value="MM3350-like_sf"/>
</dbReference>
<dbReference type="PANTHER" id="PTHR41878:SF1">
    <property type="entry name" value="TNPR PROTEIN"/>
    <property type="match status" value="1"/>
</dbReference>
<evidence type="ECO:0000313" key="3">
    <source>
        <dbReference type="Proteomes" id="UP000078292"/>
    </source>
</evidence>
<dbReference type="SUPFAM" id="SSF159941">
    <property type="entry name" value="MM3350-like"/>
    <property type="match status" value="1"/>
</dbReference>
<comment type="caution">
    <text evidence="2">The sequence shown here is derived from an EMBL/GenBank/DDBJ whole genome shotgun (WGS) entry which is preliminary data.</text>
</comment>
<accession>A0A1B7M019</accession>
<dbReference type="EMBL" id="LXEY01000017">
    <property type="protein sequence ID" value="OAV61226.1"/>
    <property type="molecule type" value="Genomic_DNA"/>
</dbReference>
<dbReference type="Gene3D" id="3.10.290.30">
    <property type="entry name" value="MM3350-like"/>
    <property type="match status" value="1"/>
</dbReference>
<name>A0A1B7M019_9MICC</name>
<feature type="domain" description="Plasmid pRiA4b Orf3-like" evidence="1">
    <location>
        <begin position="366"/>
        <end position="512"/>
    </location>
</feature>
<evidence type="ECO:0000259" key="1">
    <source>
        <dbReference type="Pfam" id="PF07929"/>
    </source>
</evidence>
<gene>
    <name evidence="2" type="ORF">A6F49_09655</name>
</gene>
<proteinExistence type="predicted"/>
<dbReference type="STRING" id="1837282.A6F49_09655"/>